<dbReference type="Gene3D" id="6.10.140.2220">
    <property type="match status" value="1"/>
</dbReference>
<dbReference type="PANTHER" id="PTHR12197:SF251">
    <property type="entry name" value="EG:BACR7C10.4 PROTEIN"/>
    <property type="match status" value="1"/>
</dbReference>
<dbReference type="CDD" id="cd20071">
    <property type="entry name" value="SET_SMYD"/>
    <property type="match status" value="1"/>
</dbReference>
<proteinExistence type="predicted"/>
<evidence type="ECO:0000313" key="2">
    <source>
        <dbReference type="EMBL" id="KAK7690039.1"/>
    </source>
</evidence>
<organism evidence="2 3">
    <name type="scientific">Cerrena zonata</name>
    <dbReference type="NCBI Taxonomy" id="2478898"/>
    <lineage>
        <taxon>Eukaryota</taxon>
        <taxon>Fungi</taxon>
        <taxon>Dikarya</taxon>
        <taxon>Basidiomycota</taxon>
        <taxon>Agaricomycotina</taxon>
        <taxon>Agaricomycetes</taxon>
        <taxon>Polyporales</taxon>
        <taxon>Cerrenaceae</taxon>
        <taxon>Cerrena</taxon>
    </lineage>
</organism>
<dbReference type="Gene3D" id="2.170.270.10">
    <property type="entry name" value="SET domain"/>
    <property type="match status" value="1"/>
</dbReference>
<dbReference type="Pfam" id="PF00856">
    <property type="entry name" value="SET"/>
    <property type="match status" value="1"/>
</dbReference>
<dbReference type="EMBL" id="JASBNA010000007">
    <property type="protein sequence ID" value="KAK7690039.1"/>
    <property type="molecule type" value="Genomic_DNA"/>
</dbReference>
<dbReference type="PANTHER" id="PTHR12197">
    <property type="entry name" value="HISTONE-LYSINE N-METHYLTRANSFERASE SMYD"/>
    <property type="match status" value="1"/>
</dbReference>
<dbReference type="Proteomes" id="UP001385951">
    <property type="component" value="Unassembled WGS sequence"/>
</dbReference>
<dbReference type="PROSITE" id="PS50280">
    <property type="entry name" value="SET"/>
    <property type="match status" value="1"/>
</dbReference>
<dbReference type="InterPro" id="IPR050869">
    <property type="entry name" value="H3K4_H4K5_MeTrfase"/>
</dbReference>
<evidence type="ECO:0000259" key="1">
    <source>
        <dbReference type="PROSITE" id="PS50280"/>
    </source>
</evidence>
<dbReference type="Gene3D" id="1.10.220.160">
    <property type="match status" value="1"/>
</dbReference>
<sequence>MAQWKAHHRRICKAYNRYNISSEYQALSVNEKVDAVLLSQVLIQLYPNDQFDLTPSTDGDPLAATFSDLLESSAQVDPPPLCRTSKSAAVPRDTIRKIFSRFGNNNFILHSHLNTYAHGVYPMASRFFNHSCTPNCVAKYIIAPQQVVKMELVALHNIAAGDELTIPYLDPALPYETRQDALQSNYGFQCACQLCIFQGRIQPIPPLPSTLPETSHLWDRLRAFVDSMGDSQDNPLVFAISEELYPFLNDTCLPDLSEQFTRSSHEGEFDIAILTGKRLLALYRMIYPRNFPQIGMHALELAKTAWNAVVTMEHKADLSVVQSFADEARASVLIASRVLNNFGIEGDEGGPLEEIRILQGLLSEERALP</sequence>
<dbReference type="SUPFAM" id="SSF82199">
    <property type="entry name" value="SET domain"/>
    <property type="match status" value="1"/>
</dbReference>
<reference evidence="2 3" key="1">
    <citation type="submission" date="2022-09" db="EMBL/GenBank/DDBJ databases">
        <authorList>
            <person name="Palmer J.M."/>
        </authorList>
    </citation>
    <scope>NUCLEOTIDE SEQUENCE [LARGE SCALE GENOMIC DNA]</scope>
    <source>
        <strain evidence="2 3">DSM 7382</strain>
    </source>
</reference>
<accession>A0AAW0GK67</accession>
<keyword evidence="3" id="KW-1185">Reference proteome</keyword>
<evidence type="ECO:0000313" key="3">
    <source>
        <dbReference type="Proteomes" id="UP001385951"/>
    </source>
</evidence>
<name>A0AAW0GK67_9APHY</name>
<protein>
    <recommendedName>
        <fullName evidence="1">SET domain-containing protein</fullName>
    </recommendedName>
</protein>
<dbReference type="GO" id="GO:0005634">
    <property type="term" value="C:nucleus"/>
    <property type="evidence" value="ECO:0007669"/>
    <property type="project" value="TreeGrafter"/>
</dbReference>
<dbReference type="AlphaFoldDB" id="A0AAW0GK67"/>
<dbReference type="InterPro" id="IPR001214">
    <property type="entry name" value="SET_dom"/>
</dbReference>
<feature type="domain" description="SET" evidence="1">
    <location>
        <begin position="68"/>
        <end position="169"/>
    </location>
</feature>
<gene>
    <name evidence="2" type="ORF">QCA50_006684</name>
</gene>
<comment type="caution">
    <text evidence="2">The sequence shown here is derived from an EMBL/GenBank/DDBJ whole genome shotgun (WGS) entry which is preliminary data.</text>
</comment>
<dbReference type="InterPro" id="IPR046341">
    <property type="entry name" value="SET_dom_sf"/>
</dbReference>